<evidence type="ECO:0000313" key="2">
    <source>
        <dbReference type="EMBL" id="JAH56163.1"/>
    </source>
</evidence>
<feature type="compositionally biased region" description="Polar residues" evidence="1">
    <location>
        <begin position="13"/>
        <end position="22"/>
    </location>
</feature>
<name>A0A0E9TTU3_ANGAN</name>
<protein>
    <submittedName>
        <fullName evidence="2">Uncharacterized protein</fullName>
    </submittedName>
</protein>
<feature type="region of interest" description="Disordered" evidence="1">
    <location>
        <begin position="1"/>
        <end position="22"/>
    </location>
</feature>
<sequence length="22" mass="2664">MHTENTRRAAEQVQHQSFCHPR</sequence>
<dbReference type="EMBL" id="GBXM01052414">
    <property type="protein sequence ID" value="JAH56163.1"/>
    <property type="molecule type" value="Transcribed_RNA"/>
</dbReference>
<proteinExistence type="predicted"/>
<dbReference type="AlphaFoldDB" id="A0A0E9TTU3"/>
<reference evidence="2" key="2">
    <citation type="journal article" date="2015" name="Fish Shellfish Immunol.">
        <title>Early steps in the European eel (Anguilla anguilla)-Vibrio vulnificus interaction in the gills: Role of the RtxA13 toxin.</title>
        <authorList>
            <person name="Callol A."/>
            <person name="Pajuelo D."/>
            <person name="Ebbesson L."/>
            <person name="Teles M."/>
            <person name="MacKenzie S."/>
            <person name="Amaro C."/>
        </authorList>
    </citation>
    <scope>NUCLEOTIDE SEQUENCE</scope>
</reference>
<accession>A0A0E9TTU3</accession>
<feature type="compositionally biased region" description="Basic and acidic residues" evidence="1">
    <location>
        <begin position="1"/>
        <end position="10"/>
    </location>
</feature>
<evidence type="ECO:0000256" key="1">
    <source>
        <dbReference type="SAM" id="MobiDB-lite"/>
    </source>
</evidence>
<organism evidence="2">
    <name type="scientific">Anguilla anguilla</name>
    <name type="common">European freshwater eel</name>
    <name type="synonym">Muraena anguilla</name>
    <dbReference type="NCBI Taxonomy" id="7936"/>
    <lineage>
        <taxon>Eukaryota</taxon>
        <taxon>Metazoa</taxon>
        <taxon>Chordata</taxon>
        <taxon>Craniata</taxon>
        <taxon>Vertebrata</taxon>
        <taxon>Euteleostomi</taxon>
        <taxon>Actinopterygii</taxon>
        <taxon>Neopterygii</taxon>
        <taxon>Teleostei</taxon>
        <taxon>Anguilliformes</taxon>
        <taxon>Anguillidae</taxon>
        <taxon>Anguilla</taxon>
    </lineage>
</organism>
<reference evidence="2" key="1">
    <citation type="submission" date="2014-11" db="EMBL/GenBank/DDBJ databases">
        <authorList>
            <person name="Amaro Gonzalez C."/>
        </authorList>
    </citation>
    <scope>NUCLEOTIDE SEQUENCE</scope>
</reference>